<dbReference type="Pfam" id="PF02277">
    <property type="entry name" value="DBI_PRT"/>
    <property type="match status" value="1"/>
</dbReference>
<dbReference type="Gene3D" id="3.40.50.10210">
    <property type="match status" value="1"/>
</dbReference>
<dbReference type="RefSeq" id="WP_269444598.1">
    <property type="nucleotide sequence ID" value="NZ_CP097463.1"/>
</dbReference>
<keyword evidence="2" id="KW-1185">Reference proteome</keyword>
<evidence type="ECO:0000313" key="2">
    <source>
        <dbReference type="Proteomes" id="UP001164693"/>
    </source>
</evidence>
<protein>
    <submittedName>
        <fullName evidence="1">Nicotinate-nucleotide--dimethylbenzimidazole phosphoribosyltransferase</fullName>
    </submittedName>
</protein>
<name>A0ABY7K3Y8_9ACTN</name>
<dbReference type="GO" id="GO:0016757">
    <property type="term" value="F:glycosyltransferase activity"/>
    <property type="evidence" value="ECO:0007669"/>
    <property type="project" value="UniProtKB-KW"/>
</dbReference>
<keyword evidence="1" id="KW-0328">Glycosyltransferase</keyword>
<accession>A0ABY7K3Y8</accession>
<keyword evidence="1" id="KW-0808">Transferase</keyword>
<dbReference type="InterPro" id="IPR003200">
    <property type="entry name" value="Nict_dMeBzImd_PRibTrfase"/>
</dbReference>
<evidence type="ECO:0000313" key="1">
    <source>
        <dbReference type="EMBL" id="WAX58049.1"/>
    </source>
</evidence>
<reference evidence="1" key="1">
    <citation type="submission" date="2022-05" db="EMBL/GenBank/DDBJ databases">
        <title>Jatrophihabitans sp. SB3-54 whole genome sequence.</title>
        <authorList>
            <person name="Suh M.K."/>
            <person name="Eom M.K."/>
            <person name="Kim J.S."/>
            <person name="Kim H.S."/>
            <person name="Do H.E."/>
            <person name="Shin Y.K."/>
            <person name="Lee J.-S."/>
        </authorList>
    </citation>
    <scope>NUCLEOTIDE SEQUENCE</scope>
    <source>
        <strain evidence="1">SB3-54</strain>
    </source>
</reference>
<dbReference type="Proteomes" id="UP001164693">
    <property type="component" value="Chromosome"/>
</dbReference>
<proteinExistence type="predicted"/>
<dbReference type="PANTHER" id="PTHR43463">
    <property type="entry name" value="NICOTINATE-NUCLEOTIDE--DIMETHYLBENZIMIDAZOLE PHOSPHORIBOSYLTRANSFERASE"/>
    <property type="match status" value="1"/>
</dbReference>
<gene>
    <name evidence="1" type="ORF">M6B22_04585</name>
</gene>
<dbReference type="InterPro" id="IPR036087">
    <property type="entry name" value="Nict_dMeBzImd_PRibTrfase_sf"/>
</dbReference>
<dbReference type="SUPFAM" id="SSF52733">
    <property type="entry name" value="Nicotinate mononucleotide:5,6-dimethylbenzimidazole phosphoribosyltransferase (CobT)"/>
    <property type="match status" value="1"/>
</dbReference>
<dbReference type="EMBL" id="CP097463">
    <property type="protein sequence ID" value="WAX58049.1"/>
    <property type="molecule type" value="Genomic_DNA"/>
</dbReference>
<dbReference type="PANTHER" id="PTHR43463:SF1">
    <property type="entry name" value="NICOTINATE-NUCLEOTIDE--DIMETHYLBENZIMIDAZOLE PHOSPHORIBOSYLTRANSFERASE"/>
    <property type="match status" value="1"/>
</dbReference>
<organism evidence="1 2">
    <name type="scientific">Jatrophihabitans cynanchi</name>
    <dbReference type="NCBI Taxonomy" id="2944128"/>
    <lineage>
        <taxon>Bacteria</taxon>
        <taxon>Bacillati</taxon>
        <taxon>Actinomycetota</taxon>
        <taxon>Actinomycetes</taxon>
        <taxon>Jatrophihabitantales</taxon>
        <taxon>Jatrophihabitantaceae</taxon>
        <taxon>Jatrophihabitans</taxon>
    </lineage>
</organism>
<sequence>MASSPVDLATFGADVDWPDHVAATRTRELAGPELGRLADLAEWLGGAQGAGPPRPVGRVRVVAFGAPASDAVTDLAADLDADVRVVDTGAAGDSAADSAETAGDLAAAGAAGASVADDEAERGTDLVVAAVTGSAIAAAVAVSVLTDLEPVRVLARGAHAVDASAWMRRAAEVRDTRLRVRGQRHEPGALLAELGDPVLAAAAAFVLRAAARRTPVLLDGPGAVAAALVGFEQYPRAVRWWVAADRIDDPVHTQAVATMGLRCVLDLGLTLGDGTAGLLALPVLRAACRLVREVDDAR</sequence>